<keyword evidence="4 8" id="KW-0812">Transmembrane</keyword>
<keyword evidence="6 8" id="KW-0472">Membrane</keyword>
<evidence type="ECO:0000256" key="4">
    <source>
        <dbReference type="ARBA" id="ARBA00022692"/>
    </source>
</evidence>
<keyword evidence="9" id="KW-1185">Reference proteome</keyword>
<feature type="transmembrane region" description="Helical" evidence="8">
    <location>
        <begin position="130"/>
        <end position="150"/>
    </location>
</feature>
<evidence type="ECO:0000256" key="7">
    <source>
        <dbReference type="ARBA" id="ARBA00032100"/>
    </source>
</evidence>
<dbReference type="AlphaFoldDB" id="A0A0N5AYF7"/>
<organism evidence="9 10">
    <name type="scientific">Syphacia muris</name>
    <dbReference type="NCBI Taxonomy" id="451379"/>
    <lineage>
        <taxon>Eukaryota</taxon>
        <taxon>Metazoa</taxon>
        <taxon>Ecdysozoa</taxon>
        <taxon>Nematoda</taxon>
        <taxon>Chromadorea</taxon>
        <taxon>Rhabditida</taxon>
        <taxon>Spirurina</taxon>
        <taxon>Oxyuridomorpha</taxon>
        <taxon>Oxyuroidea</taxon>
        <taxon>Oxyuridae</taxon>
        <taxon>Syphacia</taxon>
    </lineage>
</organism>
<evidence type="ECO:0000256" key="2">
    <source>
        <dbReference type="ARBA" id="ARBA00019449"/>
    </source>
</evidence>
<keyword evidence="5 8" id="KW-1133">Transmembrane helix</keyword>
<comment type="subcellular location">
    <subcellularLocation>
        <location evidence="1">Membrane</location>
        <topology evidence="1">Multi-pass membrane protein</topology>
    </subcellularLocation>
</comment>
<proteinExistence type="predicted"/>
<evidence type="ECO:0000256" key="1">
    <source>
        <dbReference type="ARBA" id="ARBA00004141"/>
    </source>
</evidence>
<dbReference type="PANTHER" id="PTHR31584:SF1">
    <property type="entry name" value="TUMOR PROTEIN P53-INDUCIBLE PROTEIN 11"/>
    <property type="match status" value="1"/>
</dbReference>
<sequence>MQQSSECDVARKQSASDLQSRLKTRKLLGVGELVGDNGDIYRSKISQLLGINESLYVKLPKGLLLFNSLITLYIYVTGILCILIPSVGSKLEFESYTGEYSGIRFYGAALAAFGILFRSLLTHLDTRSEIATFLSSCSVLFFLQIAVTTLEGQISFIRGMFRAAMILGCIYYKIMLDKQGSIYRYLARSFEGWNLFGSSTCGSPAEEKDKKA</sequence>
<evidence type="ECO:0000256" key="8">
    <source>
        <dbReference type="SAM" id="Phobius"/>
    </source>
</evidence>
<dbReference type="WBParaSite" id="SMUV_0000999701-mRNA-1">
    <property type="protein sequence ID" value="SMUV_0000999701-mRNA-1"/>
    <property type="gene ID" value="SMUV_0000999701"/>
</dbReference>
<dbReference type="STRING" id="451379.A0A0N5AYF7"/>
<name>A0A0N5AYF7_9BILA</name>
<feature type="transmembrane region" description="Helical" evidence="8">
    <location>
        <begin position="63"/>
        <end position="85"/>
    </location>
</feature>
<keyword evidence="3" id="KW-0597">Phosphoprotein</keyword>
<evidence type="ECO:0000256" key="6">
    <source>
        <dbReference type="ARBA" id="ARBA00023136"/>
    </source>
</evidence>
<evidence type="ECO:0000256" key="5">
    <source>
        <dbReference type="ARBA" id="ARBA00022989"/>
    </source>
</evidence>
<accession>A0A0N5AYF7</accession>
<protein>
    <recommendedName>
        <fullName evidence="2">Tumor protein p53-inducible protein 11</fullName>
    </recommendedName>
    <alternativeName>
        <fullName evidence="7">p53-induced gene 11 protein</fullName>
    </alternativeName>
</protein>
<dbReference type="Proteomes" id="UP000046393">
    <property type="component" value="Unplaced"/>
</dbReference>
<dbReference type="Pfam" id="PF14936">
    <property type="entry name" value="p53-inducible11"/>
    <property type="match status" value="1"/>
</dbReference>
<dbReference type="InterPro" id="IPR028266">
    <property type="entry name" value="TP53I11"/>
</dbReference>
<evidence type="ECO:0000313" key="9">
    <source>
        <dbReference type="Proteomes" id="UP000046393"/>
    </source>
</evidence>
<feature type="transmembrane region" description="Helical" evidence="8">
    <location>
        <begin position="105"/>
        <end position="121"/>
    </location>
</feature>
<evidence type="ECO:0000256" key="3">
    <source>
        <dbReference type="ARBA" id="ARBA00022553"/>
    </source>
</evidence>
<dbReference type="PANTHER" id="PTHR31584">
    <property type="entry name" value="TUMOR PROTEIN P53-INDUCIBLE PROTEIN 11"/>
    <property type="match status" value="1"/>
</dbReference>
<dbReference type="GO" id="GO:0016020">
    <property type="term" value="C:membrane"/>
    <property type="evidence" value="ECO:0007669"/>
    <property type="project" value="UniProtKB-SubCell"/>
</dbReference>
<evidence type="ECO:0000313" key="10">
    <source>
        <dbReference type="WBParaSite" id="SMUV_0000999701-mRNA-1"/>
    </source>
</evidence>
<reference evidence="10" key="1">
    <citation type="submission" date="2017-02" db="UniProtKB">
        <authorList>
            <consortium name="WormBaseParasite"/>
        </authorList>
    </citation>
    <scope>IDENTIFICATION</scope>
</reference>
<feature type="transmembrane region" description="Helical" evidence="8">
    <location>
        <begin position="156"/>
        <end position="174"/>
    </location>
</feature>